<evidence type="ECO:0000256" key="3">
    <source>
        <dbReference type="ARBA" id="ARBA00022692"/>
    </source>
</evidence>
<feature type="transmembrane region" description="Helical" evidence="6">
    <location>
        <begin position="162"/>
        <end position="183"/>
    </location>
</feature>
<dbReference type="PANTHER" id="PTHR37693:SF1">
    <property type="entry name" value="INTEGRAL MEMBRANE PROTEIN"/>
    <property type="match status" value="1"/>
</dbReference>
<evidence type="ECO:0000256" key="5">
    <source>
        <dbReference type="ARBA" id="ARBA00023136"/>
    </source>
</evidence>
<keyword evidence="3 6" id="KW-0812">Transmembrane</keyword>
<evidence type="ECO:0000256" key="2">
    <source>
        <dbReference type="ARBA" id="ARBA00022475"/>
    </source>
</evidence>
<reference evidence="8" key="1">
    <citation type="submission" date="2017-07" db="EMBL/GenBank/DDBJ databases">
        <title>Novel pathways for hydrocarbon cycling and metabolic interdependencies in hydrothermal sediment communities.</title>
        <authorList>
            <person name="Dombrowski N."/>
            <person name="Seitz K."/>
            <person name="Teske A."/>
            <person name="Baker B."/>
        </authorList>
    </citation>
    <scope>NUCLEOTIDE SEQUENCE [LARGE SCALE GENOMIC DNA]</scope>
</reference>
<evidence type="ECO:0008006" key="9">
    <source>
        <dbReference type="Google" id="ProtNLM"/>
    </source>
</evidence>
<feature type="transmembrane region" description="Helical" evidence="6">
    <location>
        <begin position="246"/>
        <end position="265"/>
    </location>
</feature>
<protein>
    <recommendedName>
        <fullName evidence="9">TIGR00374 family protein</fullName>
    </recommendedName>
</protein>
<dbReference type="Proteomes" id="UP000216312">
    <property type="component" value="Unassembled WGS sequence"/>
</dbReference>
<proteinExistence type="predicted"/>
<organism evidence="7 8">
    <name type="scientific">candidate division WOR-3 bacterium 4484_18</name>
    <dbReference type="NCBI Taxonomy" id="2020626"/>
    <lineage>
        <taxon>Bacteria</taxon>
        <taxon>Bacteria division WOR-3</taxon>
    </lineage>
</organism>
<sequence>MKDKPTVLQSKRKLIIRWLRIFLVVTVVSIIGVLIFTTGKDTLQAFRNFSPLYFLLALLVTVVFYYFELLRIQVLGRTMGKLISLRAASEFYFGGCFLTVVPTGVVGVPFQLYVLHRDGLNLGEAGNVIIMRAILNVLILPLLVPIILLEKELLRGRFVVRAGSYVGIIVLLLVILFIVFFFMPKRWTRGKFSRVYNELQKLRVAIKETFTHGKLFFLLSFGITLLARCAFFTIPYVLFKGLGIDPLFVTTFVIQIILAYLLLFIPTPGSSGVAEAGGFGLWRLICPAHLLGLYVVIWRFYTGLLAMIIGGILILRLLYQPKSDSTRS</sequence>
<dbReference type="AlphaFoldDB" id="A0A257LVU0"/>
<evidence type="ECO:0000256" key="6">
    <source>
        <dbReference type="SAM" id="Phobius"/>
    </source>
</evidence>
<keyword evidence="4 6" id="KW-1133">Transmembrane helix</keyword>
<gene>
    <name evidence="7" type="ORF">CGW93_00505</name>
</gene>
<evidence type="ECO:0000256" key="4">
    <source>
        <dbReference type="ARBA" id="ARBA00022989"/>
    </source>
</evidence>
<dbReference type="PANTHER" id="PTHR37693">
    <property type="entry name" value="PHOSPHATIDYLGLYCEROL LYSYLTRANSFERASE"/>
    <property type="match status" value="1"/>
</dbReference>
<evidence type="ECO:0000313" key="8">
    <source>
        <dbReference type="Proteomes" id="UP000216312"/>
    </source>
</evidence>
<name>A0A257LVU0_UNCW3</name>
<feature type="transmembrane region" description="Helical" evidence="6">
    <location>
        <begin position="91"/>
        <end position="114"/>
    </location>
</feature>
<keyword evidence="5 6" id="KW-0472">Membrane</keyword>
<dbReference type="EMBL" id="NMUJ01000003">
    <property type="protein sequence ID" value="OYV03550.1"/>
    <property type="molecule type" value="Genomic_DNA"/>
</dbReference>
<comment type="subcellular location">
    <subcellularLocation>
        <location evidence="1">Cell membrane</location>
        <topology evidence="1">Multi-pass membrane protein</topology>
    </subcellularLocation>
</comment>
<evidence type="ECO:0000256" key="1">
    <source>
        <dbReference type="ARBA" id="ARBA00004651"/>
    </source>
</evidence>
<dbReference type="InterPro" id="IPR022791">
    <property type="entry name" value="L-PG_synthase/AglD"/>
</dbReference>
<feature type="transmembrane region" description="Helical" evidence="6">
    <location>
        <begin position="21"/>
        <end position="39"/>
    </location>
</feature>
<feature type="transmembrane region" description="Helical" evidence="6">
    <location>
        <begin position="51"/>
        <end position="70"/>
    </location>
</feature>
<evidence type="ECO:0000313" key="7">
    <source>
        <dbReference type="EMBL" id="OYV03550.1"/>
    </source>
</evidence>
<dbReference type="GO" id="GO:0005886">
    <property type="term" value="C:plasma membrane"/>
    <property type="evidence" value="ECO:0007669"/>
    <property type="project" value="UniProtKB-SubCell"/>
</dbReference>
<dbReference type="Pfam" id="PF03706">
    <property type="entry name" value="LPG_synthase_TM"/>
    <property type="match status" value="1"/>
</dbReference>
<comment type="caution">
    <text evidence="7">The sequence shown here is derived from an EMBL/GenBank/DDBJ whole genome shotgun (WGS) entry which is preliminary data.</text>
</comment>
<feature type="transmembrane region" description="Helical" evidence="6">
    <location>
        <begin position="215"/>
        <end position="239"/>
    </location>
</feature>
<keyword evidence="2" id="KW-1003">Cell membrane</keyword>
<accession>A0A257LVU0</accession>
<feature type="transmembrane region" description="Helical" evidence="6">
    <location>
        <begin position="129"/>
        <end position="150"/>
    </location>
</feature>
<feature type="transmembrane region" description="Helical" evidence="6">
    <location>
        <begin position="300"/>
        <end position="319"/>
    </location>
</feature>
<dbReference type="NCBIfam" id="TIGR00374">
    <property type="entry name" value="flippase-like domain"/>
    <property type="match status" value="1"/>
</dbReference>